<gene>
    <name evidence="2" type="ORF">QJS04_geneDACA004114</name>
</gene>
<evidence type="ECO:0000313" key="2">
    <source>
        <dbReference type="EMBL" id="KAK1275344.1"/>
    </source>
</evidence>
<feature type="region of interest" description="Disordered" evidence="1">
    <location>
        <begin position="1"/>
        <end position="30"/>
    </location>
</feature>
<accession>A0AAV9BGV0</accession>
<dbReference type="EMBL" id="JAUJYN010000003">
    <property type="protein sequence ID" value="KAK1275344.1"/>
    <property type="molecule type" value="Genomic_DNA"/>
</dbReference>
<dbReference type="AlphaFoldDB" id="A0AAV9BGV0"/>
<proteinExistence type="predicted"/>
<comment type="caution">
    <text evidence="2">The sequence shown here is derived from an EMBL/GenBank/DDBJ whole genome shotgun (WGS) entry which is preliminary data.</text>
</comment>
<keyword evidence="3" id="KW-1185">Reference proteome</keyword>
<protein>
    <submittedName>
        <fullName evidence="2">Uncharacterized protein</fullName>
    </submittedName>
</protein>
<reference evidence="2" key="1">
    <citation type="journal article" date="2023" name="Nat. Commun.">
        <title>Diploid and tetraploid genomes of Acorus and the evolution of monocots.</title>
        <authorList>
            <person name="Ma L."/>
            <person name="Liu K.W."/>
            <person name="Li Z."/>
            <person name="Hsiao Y.Y."/>
            <person name="Qi Y."/>
            <person name="Fu T."/>
            <person name="Tang G.D."/>
            <person name="Zhang D."/>
            <person name="Sun W.H."/>
            <person name="Liu D.K."/>
            <person name="Li Y."/>
            <person name="Chen G.Z."/>
            <person name="Liu X.D."/>
            <person name="Liao X.Y."/>
            <person name="Jiang Y.T."/>
            <person name="Yu X."/>
            <person name="Hao Y."/>
            <person name="Huang J."/>
            <person name="Zhao X.W."/>
            <person name="Ke S."/>
            <person name="Chen Y.Y."/>
            <person name="Wu W.L."/>
            <person name="Hsu J.L."/>
            <person name="Lin Y.F."/>
            <person name="Huang M.D."/>
            <person name="Li C.Y."/>
            <person name="Huang L."/>
            <person name="Wang Z.W."/>
            <person name="Zhao X."/>
            <person name="Zhong W.Y."/>
            <person name="Peng D.H."/>
            <person name="Ahmad S."/>
            <person name="Lan S."/>
            <person name="Zhang J.S."/>
            <person name="Tsai W.C."/>
            <person name="Van de Peer Y."/>
            <person name="Liu Z.J."/>
        </authorList>
    </citation>
    <scope>NUCLEOTIDE SEQUENCE</scope>
    <source>
        <strain evidence="2">SCP</strain>
    </source>
</reference>
<dbReference type="Proteomes" id="UP001179952">
    <property type="component" value="Unassembled WGS sequence"/>
</dbReference>
<evidence type="ECO:0000256" key="1">
    <source>
        <dbReference type="SAM" id="MobiDB-lite"/>
    </source>
</evidence>
<feature type="compositionally biased region" description="Basic and acidic residues" evidence="1">
    <location>
        <begin position="1"/>
        <end position="19"/>
    </location>
</feature>
<organism evidence="2 3">
    <name type="scientific">Acorus gramineus</name>
    <name type="common">Dwarf sweet flag</name>
    <dbReference type="NCBI Taxonomy" id="55184"/>
    <lineage>
        <taxon>Eukaryota</taxon>
        <taxon>Viridiplantae</taxon>
        <taxon>Streptophyta</taxon>
        <taxon>Embryophyta</taxon>
        <taxon>Tracheophyta</taxon>
        <taxon>Spermatophyta</taxon>
        <taxon>Magnoliopsida</taxon>
        <taxon>Liliopsida</taxon>
        <taxon>Acoraceae</taxon>
        <taxon>Acorus</taxon>
    </lineage>
</organism>
<name>A0AAV9BGV0_ACOGR</name>
<evidence type="ECO:0000313" key="3">
    <source>
        <dbReference type="Proteomes" id="UP001179952"/>
    </source>
</evidence>
<feature type="compositionally biased region" description="Acidic residues" evidence="1">
    <location>
        <begin position="20"/>
        <end position="30"/>
    </location>
</feature>
<sequence length="81" mass="9058">MARPGLSERKRAEGVLEAREEGEDPGEVEPDLVGEKRALKAVDRVSEASSLMLELLSSLFFNNTSHTWRNGSGQFYQYRTG</sequence>
<reference evidence="2" key="2">
    <citation type="submission" date="2023-06" db="EMBL/GenBank/DDBJ databases">
        <authorList>
            <person name="Ma L."/>
            <person name="Liu K.-W."/>
            <person name="Li Z."/>
            <person name="Hsiao Y.-Y."/>
            <person name="Qi Y."/>
            <person name="Fu T."/>
            <person name="Tang G."/>
            <person name="Zhang D."/>
            <person name="Sun W.-H."/>
            <person name="Liu D.-K."/>
            <person name="Li Y."/>
            <person name="Chen G.-Z."/>
            <person name="Liu X.-D."/>
            <person name="Liao X.-Y."/>
            <person name="Jiang Y.-T."/>
            <person name="Yu X."/>
            <person name="Hao Y."/>
            <person name="Huang J."/>
            <person name="Zhao X.-W."/>
            <person name="Ke S."/>
            <person name="Chen Y.-Y."/>
            <person name="Wu W.-L."/>
            <person name="Hsu J.-L."/>
            <person name="Lin Y.-F."/>
            <person name="Huang M.-D."/>
            <person name="Li C.-Y."/>
            <person name="Huang L."/>
            <person name="Wang Z.-W."/>
            <person name="Zhao X."/>
            <person name="Zhong W.-Y."/>
            <person name="Peng D.-H."/>
            <person name="Ahmad S."/>
            <person name="Lan S."/>
            <person name="Zhang J.-S."/>
            <person name="Tsai W.-C."/>
            <person name="Van De Peer Y."/>
            <person name="Liu Z.-J."/>
        </authorList>
    </citation>
    <scope>NUCLEOTIDE SEQUENCE</scope>
    <source>
        <strain evidence="2">SCP</strain>
        <tissue evidence="2">Leaves</tissue>
    </source>
</reference>